<keyword evidence="2" id="KW-1185">Reference proteome</keyword>
<evidence type="ECO:0000313" key="2">
    <source>
        <dbReference type="Proteomes" id="UP000199564"/>
    </source>
</evidence>
<dbReference type="Proteomes" id="UP000199564">
    <property type="component" value="Unassembled WGS sequence"/>
</dbReference>
<proteinExistence type="predicted"/>
<dbReference type="EMBL" id="FOVW01000003">
    <property type="protein sequence ID" value="SFO08989.1"/>
    <property type="molecule type" value="Genomic_DNA"/>
</dbReference>
<name>A0A1I5EBT6_9BACT</name>
<gene>
    <name evidence="1" type="ORF">SAMN04488519_103382</name>
</gene>
<accession>A0A1I5EBT6</accession>
<dbReference type="STRING" id="226506.SAMN04488519_103382"/>
<protein>
    <submittedName>
        <fullName evidence="1">Uncharacterized protein</fullName>
    </submittedName>
</protein>
<evidence type="ECO:0000313" key="1">
    <source>
        <dbReference type="EMBL" id="SFO08989.1"/>
    </source>
</evidence>
<reference evidence="2" key="1">
    <citation type="submission" date="2016-10" db="EMBL/GenBank/DDBJ databases">
        <authorList>
            <person name="Varghese N."/>
            <person name="Submissions S."/>
        </authorList>
    </citation>
    <scope>NUCLEOTIDE SEQUENCE [LARGE SCALE GENOMIC DNA]</scope>
    <source>
        <strain evidence="2">DSM 15282</strain>
    </source>
</reference>
<sequence>MKSYTDQRTTGYNKTYPKVAVQWLNSAAADASIKVSAWLTVKCSEIATFG</sequence>
<organism evidence="1 2">
    <name type="scientific">Algoriphagus ornithinivorans</name>
    <dbReference type="NCBI Taxonomy" id="226506"/>
    <lineage>
        <taxon>Bacteria</taxon>
        <taxon>Pseudomonadati</taxon>
        <taxon>Bacteroidota</taxon>
        <taxon>Cytophagia</taxon>
        <taxon>Cytophagales</taxon>
        <taxon>Cyclobacteriaceae</taxon>
        <taxon>Algoriphagus</taxon>
    </lineage>
</organism>
<dbReference type="AlphaFoldDB" id="A0A1I5EBT6"/>